<reference evidence="1" key="1">
    <citation type="journal article" date="2018" name="Sci. Rep.">
        <title>Multiple losses of photosynthesis and convergent reductive genome evolution in the colourless green algae Prototheca.</title>
        <authorList>
            <person name="Suzuki S."/>
            <person name="Endoh R."/>
            <person name="Manabe R.I."/>
            <person name="Ohkuma M."/>
            <person name="Hirakawa Y."/>
        </authorList>
    </citation>
    <scope>NUCLEOTIDE SEQUENCE</scope>
    <source>
        <strain evidence="1">JCM 9641</strain>
    </source>
</reference>
<dbReference type="RefSeq" id="YP_009478280.1">
    <property type="nucleotide sequence ID" value="NC_037479.1"/>
</dbReference>
<keyword evidence="1" id="KW-0150">Chloroplast</keyword>
<dbReference type="GeneID" id="36487637"/>
<accession>A0A2Z6BEN7</accession>
<protein>
    <submittedName>
        <fullName evidence="1">Uncharacterized protein</fullName>
    </submittedName>
</protein>
<dbReference type="AlphaFoldDB" id="A0A2Z6BEN7"/>
<proteinExistence type="predicted"/>
<name>A0A2Z6BEN7_9CHLO</name>
<sequence length="266" mass="32105">MSLAYYKIGFKSRRKILEERELAEDILDSFFQKCRISKNINSRILRSNSKNMLGFDNKKEIEVKNKNKTENSFSFYSLFNYDFNSVKNQNKEQKLLKSKNKLNLYIKPVLHPKKLFSKIIFLIQPLDNFSLNTKKLIDSSFIQNKQRSFFEFGYRNDNFFITQDLMFLTNKEYKFLIKELHQFRALFFSKSSFFFRNNDLDMDYFNSINVLLDCFFTNIGYFKEKNNDIVKDNQETQLLNLYSNQLNKKFIKIKKKRKKSKNKSIK</sequence>
<organism evidence="1">
    <name type="scientific">Prototheca stagnorum</name>
    <dbReference type="NCBI Taxonomy" id="215448"/>
    <lineage>
        <taxon>Eukaryota</taxon>
        <taxon>Viridiplantae</taxon>
        <taxon>Chlorophyta</taxon>
        <taxon>core chlorophytes</taxon>
        <taxon>Trebouxiophyceae</taxon>
        <taxon>Chlorellales</taxon>
        <taxon>Chlorellaceae</taxon>
        <taxon>Prototheca</taxon>
    </lineage>
</organism>
<evidence type="ECO:0000313" key="1">
    <source>
        <dbReference type="EMBL" id="BBD20187.1"/>
    </source>
</evidence>
<dbReference type="EMBL" id="AP018372">
    <property type="protein sequence ID" value="BBD20187.1"/>
    <property type="molecule type" value="Genomic_DNA"/>
</dbReference>
<geneLocation type="chloroplast" evidence="1"/>
<keyword evidence="1" id="KW-0934">Plastid</keyword>